<dbReference type="InterPro" id="IPR020084">
    <property type="entry name" value="NUDIX_hydrolase_CS"/>
</dbReference>
<dbReference type="EMBL" id="LGGO01000061">
    <property type="protein sequence ID" value="KUK77153.1"/>
    <property type="molecule type" value="Genomic_DNA"/>
</dbReference>
<dbReference type="Proteomes" id="UP000053904">
    <property type="component" value="Unassembled WGS sequence"/>
</dbReference>
<dbReference type="Gene3D" id="3.90.79.10">
    <property type="entry name" value="Nucleoside Triphosphate Pyrophosphohydrolase"/>
    <property type="match status" value="1"/>
</dbReference>
<accession>A0A101HHT0</accession>
<dbReference type="PROSITE" id="PS51462">
    <property type="entry name" value="NUDIX"/>
    <property type="match status" value="1"/>
</dbReference>
<evidence type="ECO:0000259" key="2">
    <source>
        <dbReference type="PROSITE" id="PS51462"/>
    </source>
</evidence>
<organism evidence="3 4">
    <name type="scientific">candidate division WS6 bacterium 34_10</name>
    <dbReference type="NCBI Taxonomy" id="1641389"/>
    <lineage>
        <taxon>Bacteria</taxon>
        <taxon>Candidatus Dojkabacteria</taxon>
    </lineage>
</organism>
<protein>
    <recommendedName>
        <fullName evidence="2">Nudix hydrolase domain-containing protein</fullName>
    </recommendedName>
</protein>
<keyword evidence="1" id="KW-0378">Hydrolase</keyword>
<proteinExistence type="predicted"/>
<dbReference type="SUPFAM" id="SSF55811">
    <property type="entry name" value="Nudix"/>
    <property type="match status" value="1"/>
</dbReference>
<dbReference type="AlphaFoldDB" id="A0A101HHT0"/>
<evidence type="ECO:0000313" key="4">
    <source>
        <dbReference type="Proteomes" id="UP000053904"/>
    </source>
</evidence>
<feature type="domain" description="Nudix hydrolase" evidence="2">
    <location>
        <begin position="20"/>
        <end position="145"/>
    </location>
</feature>
<dbReference type="PROSITE" id="PS00893">
    <property type="entry name" value="NUDIX_BOX"/>
    <property type="match status" value="1"/>
</dbReference>
<sequence length="145" mass="16512">MREFRKNIFISKNNTLKSFSLRASALVQVEDKYLMVLNEGANKYKHPGGHINLCESLLDGLKRELKEETGLDIKDADTETIFFDTVFKDGNAMINSLFQIKIDPKTAKEVMANSPLPTKLFGSEDLNEGNTWESEINAIKYYEDI</sequence>
<name>A0A101HHT0_9BACT</name>
<dbReference type="InterPro" id="IPR015797">
    <property type="entry name" value="NUDIX_hydrolase-like_dom_sf"/>
</dbReference>
<evidence type="ECO:0000256" key="1">
    <source>
        <dbReference type="ARBA" id="ARBA00022801"/>
    </source>
</evidence>
<dbReference type="GO" id="GO:0016787">
    <property type="term" value="F:hydrolase activity"/>
    <property type="evidence" value="ECO:0007669"/>
    <property type="project" value="UniProtKB-KW"/>
</dbReference>
<evidence type="ECO:0000313" key="3">
    <source>
        <dbReference type="EMBL" id="KUK77153.1"/>
    </source>
</evidence>
<reference evidence="4" key="1">
    <citation type="journal article" date="2015" name="MBio">
        <title>Genome-Resolved Metagenomic Analysis Reveals Roles for Candidate Phyla and Other Microbial Community Members in Biogeochemical Transformations in Oil Reservoirs.</title>
        <authorList>
            <person name="Hu P."/>
            <person name="Tom L."/>
            <person name="Singh A."/>
            <person name="Thomas B.C."/>
            <person name="Baker B.J."/>
            <person name="Piceno Y.M."/>
            <person name="Andersen G.L."/>
            <person name="Banfield J.F."/>
        </authorList>
    </citation>
    <scope>NUCLEOTIDE SEQUENCE [LARGE SCALE GENOMIC DNA]</scope>
</reference>
<comment type="caution">
    <text evidence="3">The sequence shown here is derived from an EMBL/GenBank/DDBJ whole genome shotgun (WGS) entry which is preliminary data.</text>
</comment>
<dbReference type="InterPro" id="IPR000086">
    <property type="entry name" value="NUDIX_hydrolase_dom"/>
</dbReference>
<gene>
    <name evidence="3" type="ORF">XD93_0508</name>
</gene>
<dbReference type="Pfam" id="PF00293">
    <property type="entry name" value="NUDIX"/>
    <property type="match status" value="1"/>
</dbReference>